<reference evidence="1" key="2">
    <citation type="journal article" date="2022" name="Microbiol. Resour. Announc.">
        <title>Metagenome Sequencing to Explore Phylogenomics of Terrestrial Cyanobacteria.</title>
        <authorList>
            <person name="Ward R.D."/>
            <person name="Stajich J.E."/>
            <person name="Johansen J.R."/>
            <person name="Huntemann M."/>
            <person name="Clum A."/>
            <person name="Foster B."/>
            <person name="Foster B."/>
            <person name="Roux S."/>
            <person name="Palaniappan K."/>
            <person name="Varghese N."/>
            <person name="Mukherjee S."/>
            <person name="Reddy T.B.K."/>
            <person name="Daum C."/>
            <person name="Copeland A."/>
            <person name="Chen I.A."/>
            <person name="Ivanova N.N."/>
            <person name="Kyrpides N.C."/>
            <person name="Shapiro N."/>
            <person name="Eloe-Fadrosh E.A."/>
            <person name="Pietrasiak N."/>
        </authorList>
    </citation>
    <scope>NUCLEOTIDE SEQUENCE</scope>
    <source>
        <strain evidence="1">GSE-NOS-MK-12-04C</strain>
    </source>
</reference>
<dbReference type="InterPro" id="IPR031037">
    <property type="entry name" value="Preny_LynF_TruF"/>
</dbReference>
<dbReference type="EMBL" id="JAHHGZ010000002">
    <property type="protein sequence ID" value="MBW4666261.1"/>
    <property type="molecule type" value="Genomic_DNA"/>
</dbReference>
<accession>A0A951QI26</accession>
<proteinExistence type="predicted"/>
<gene>
    <name evidence="1" type="ORF">KME60_02165</name>
</gene>
<comment type="caution">
    <text evidence="1">The sequence shown here is derived from an EMBL/GenBank/DDBJ whole genome shotgun (WGS) entry which is preliminary data.</text>
</comment>
<dbReference type="NCBIfam" id="TIGR04445">
    <property type="entry name" value="preny_LynF_TruF"/>
    <property type="match status" value="1"/>
</dbReference>
<organism evidence="1 2">
    <name type="scientific">Cyanomargarita calcarea GSE-NOS-MK-12-04C</name>
    <dbReference type="NCBI Taxonomy" id="2839659"/>
    <lineage>
        <taxon>Bacteria</taxon>
        <taxon>Bacillati</taxon>
        <taxon>Cyanobacteriota</taxon>
        <taxon>Cyanophyceae</taxon>
        <taxon>Nostocales</taxon>
        <taxon>Cyanomargaritaceae</taxon>
        <taxon>Cyanomargarita</taxon>
    </lineage>
</organism>
<reference evidence="1" key="1">
    <citation type="submission" date="2021-05" db="EMBL/GenBank/DDBJ databases">
        <authorList>
            <person name="Pietrasiak N."/>
            <person name="Ward R."/>
            <person name="Stajich J.E."/>
            <person name="Kurbessoian T."/>
        </authorList>
    </citation>
    <scope>NUCLEOTIDE SEQUENCE</scope>
    <source>
        <strain evidence="1">GSE-NOS-MK-12-04C</strain>
    </source>
</reference>
<sequence length="293" mass="34178">MIADDNTLLLGDRNLHFINEHKRAFQIESVYALEQFECFVKEAKDWGLECSCKIQKEKLYPIRFNLFRNNPSFKQFDAALNFFHQVEARDEVKLDYRLMEQFLGNDFDPNKISQILVGVDLRKELFDSRLKVWFVIQDYPEKLEIAIALCEPSEELRAMIVCCSLVVVGFDFHLDGRSTIELYPRILRKELEELRVQRRLAKVLSPSALQMLDNCWAFGFGFSKANPEIILYCPTPEPDSFIANLRNPLARLVHNYYQKQSVRGTVVAFRERELLSGAVENLNLYYQMSLGVT</sequence>
<dbReference type="Proteomes" id="UP000729701">
    <property type="component" value="Unassembled WGS sequence"/>
</dbReference>
<evidence type="ECO:0000313" key="2">
    <source>
        <dbReference type="Proteomes" id="UP000729701"/>
    </source>
</evidence>
<evidence type="ECO:0000313" key="1">
    <source>
        <dbReference type="EMBL" id="MBW4666261.1"/>
    </source>
</evidence>
<dbReference type="AlphaFoldDB" id="A0A951QI26"/>
<protein>
    <submittedName>
        <fullName evidence="1">LynF/TruF/PatF family peptide O-prenyltransferase</fullName>
    </submittedName>
</protein>
<name>A0A951QI26_9CYAN</name>
<dbReference type="Pfam" id="PF19156">
    <property type="entry name" value="DUF5838"/>
    <property type="match status" value="1"/>
</dbReference>